<dbReference type="PANTHER" id="PTHR44688">
    <property type="entry name" value="DNA-BINDING TRANSCRIPTIONAL ACTIVATOR DEVR_DOSR"/>
    <property type="match status" value="1"/>
</dbReference>
<dbReference type="STRING" id="1385520.N802_03395"/>
<protein>
    <recommendedName>
        <fullName evidence="4">HTH luxR-type domain-containing protein</fullName>
    </recommendedName>
</protein>
<keyword evidence="1" id="KW-0805">Transcription regulation</keyword>
<keyword evidence="3" id="KW-0804">Transcription</keyword>
<gene>
    <name evidence="5" type="ORF">N802_03395</name>
</gene>
<keyword evidence="6" id="KW-1185">Reference proteome</keyword>
<dbReference type="AlphaFoldDB" id="A0A0A0J4R8"/>
<evidence type="ECO:0000313" key="5">
    <source>
        <dbReference type="EMBL" id="KGN31739.1"/>
    </source>
</evidence>
<dbReference type="SUPFAM" id="SSF46894">
    <property type="entry name" value="C-terminal effector domain of the bipartite response regulators"/>
    <property type="match status" value="1"/>
</dbReference>
<keyword evidence="2" id="KW-0238">DNA-binding</keyword>
<feature type="domain" description="HTH luxR-type" evidence="4">
    <location>
        <begin position="170"/>
        <end position="235"/>
    </location>
</feature>
<dbReference type="GO" id="GO:0003677">
    <property type="term" value="F:DNA binding"/>
    <property type="evidence" value="ECO:0007669"/>
    <property type="project" value="UniProtKB-KW"/>
</dbReference>
<evidence type="ECO:0000259" key="4">
    <source>
        <dbReference type="PROSITE" id="PS50043"/>
    </source>
</evidence>
<dbReference type="Proteomes" id="UP000030002">
    <property type="component" value="Unassembled WGS sequence"/>
</dbReference>
<dbReference type="PANTHER" id="PTHR44688:SF16">
    <property type="entry name" value="DNA-BINDING TRANSCRIPTIONAL ACTIVATOR DEVR_DOSR"/>
    <property type="match status" value="1"/>
</dbReference>
<name>A0A0A0J4R8_9MICO</name>
<dbReference type="Gene3D" id="1.10.10.10">
    <property type="entry name" value="Winged helix-like DNA-binding domain superfamily/Winged helix DNA-binding domain"/>
    <property type="match status" value="1"/>
</dbReference>
<reference evidence="5 6" key="1">
    <citation type="submission" date="2013-08" db="EMBL/GenBank/DDBJ databases">
        <title>The genome sequence of Knoellia sinensis.</title>
        <authorList>
            <person name="Zhu W."/>
            <person name="Wang G."/>
        </authorList>
    </citation>
    <scope>NUCLEOTIDE SEQUENCE [LARGE SCALE GENOMIC DNA]</scope>
    <source>
        <strain evidence="5 6">KCTC 19936</strain>
    </source>
</reference>
<dbReference type="InterPro" id="IPR016032">
    <property type="entry name" value="Sig_transdc_resp-reg_C-effctor"/>
</dbReference>
<sequence>MELAHEAARGTTVLPDVLRLLDRVVGVDVANSSVALAVDGTTSGRIDVLHTPPLTPEEVTEWMRLIPTHPYAVKVAAAGLRSSRLTDHMRLADLDPLEVYDRLLRPRGSRYQLAATLSAGPTSCTLVSLWRWDRDFTDDELAVVEQVRRALAAALAFHEAMSELRGLAGVPARVDSLTPRQADVCALVARGLSNAQVGLRLGITERTVRKHLEDVFARTGCTSRSAVAVWWHGADGVADAPLSAAPSGAPR</sequence>
<dbReference type="PROSITE" id="PS50043">
    <property type="entry name" value="HTH_LUXR_2"/>
    <property type="match status" value="1"/>
</dbReference>
<dbReference type="GO" id="GO:0006355">
    <property type="term" value="P:regulation of DNA-templated transcription"/>
    <property type="evidence" value="ECO:0007669"/>
    <property type="project" value="InterPro"/>
</dbReference>
<accession>A0A0A0J4R8</accession>
<comment type="caution">
    <text evidence="5">The sequence shown here is derived from an EMBL/GenBank/DDBJ whole genome shotgun (WGS) entry which is preliminary data.</text>
</comment>
<evidence type="ECO:0000256" key="3">
    <source>
        <dbReference type="ARBA" id="ARBA00023163"/>
    </source>
</evidence>
<dbReference type="EMBL" id="AVPJ01000010">
    <property type="protein sequence ID" value="KGN31739.1"/>
    <property type="molecule type" value="Genomic_DNA"/>
</dbReference>
<dbReference type="Pfam" id="PF00196">
    <property type="entry name" value="GerE"/>
    <property type="match status" value="1"/>
</dbReference>
<evidence type="ECO:0000256" key="1">
    <source>
        <dbReference type="ARBA" id="ARBA00023015"/>
    </source>
</evidence>
<evidence type="ECO:0000313" key="6">
    <source>
        <dbReference type="Proteomes" id="UP000030002"/>
    </source>
</evidence>
<organism evidence="5 6">
    <name type="scientific">Knoellia sinensis KCTC 19936</name>
    <dbReference type="NCBI Taxonomy" id="1385520"/>
    <lineage>
        <taxon>Bacteria</taxon>
        <taxon>Bacillati</taxon>
        <taxon>Actinomycetota</taxon>
        <taxon>Actinomycetes</taxon>
        <taxon>Micrococcales</taxon>
        <taxon>Intrasporangiaceae</taxon>
        <taxon>Knoellia</taxon>
    </lineage>
</organism>
<dbReference type="SMART" id="SM00421">
    <property type="entry name" value="HTH_LUXR"/>
    <property type="match status" value="1"/>
</dbReference>
<dbReference type="PRINTS" id="PR00038">
    <property type="entry name" value="HTHLUXR"/>
</dbReference>
<dbReference type="InterPro" id="IPR000792">
    <property type="entry name" value="Tscrpt_reg_LuxR_C"/>
</dbReference>
<proteinExistence type="predicted"/>
<dbReference type="CDD" id="cd06170">
    <property type="entry name" value="LuxR_C_like"/>
    <property type="match status" value="1"/>
</dbReference>
<dbReference type="eggNOG" id="COG2197">
    <property type="taxonomic scope" value="Bacteria"/>
</dbReference>
<dbReference type="InterPro" id="IPR036388">
    <property type="entry name" value="WH-like_DNA-bd_sf"/>
</dbReference>
<evidence type="ECO:0000256" key="2">
    <source>
        <dbReference type="ARBA" id="ARBA00023125"/>
    </source>
</evidence>